<dbReference type="InterPro" id="IPR020568">
    <property type="entry name" value="Ribosomal_Su5_D2-typ_SF"/>
</dbReference>
<dbReference type="Pfam" id="PF00475">
    <property type="entry name" value="IGPD"/>
    <property type="match status" value="1"/>
</dbReference>
<evidence type="ECO:0000256" key="2">
    <source>
        <dbReference type="ARBA" id="ARBA00016664"/>
    </source>
</evidence>
<dbReference type="UniPathway" id="UPA00031">
    <property type="reaction ID" value="UER00011"/>
</dbReference>
<evidence type="ECO:0000256" key="3">
    <source>
        <dbReference type="ARBA" id="ARBA00022605"/>
    </source>
</evidence>
<dbReference type="InterPro" id="IPR038494">
    <property type="entry name" value="IGPD_sf"/>
</dbReference>
<dbReference type="GO" id="GO:0004424">
    <property type="term" value="F:imidazoleglycerol-phosphate dehydratase activity"/>
    <property type="evidence" value="ECO:0007669"/>
    <property type="project" value="UniProtKB-UniRule"/>
</dbReference>
<evidence type="ECO:0000256" key="7">
    <source>
        <dbReference type="RuleBase" id="RU000599"/>
    </source>
</evidence>
<keyword evidence="4 6" id="KW-0368">Histidine biosynthesis</keyword>
<dbReference type="GO" id="GO:0005737">
    <property type="term" value="C:cytoplasm"/>
    <property type="evidence" value="ECO:0007669"/>
    <property type="project" value="UniProtKB-SubCell"/>
</dbReference>
<dbReference type="FunFam" id="3.30.230.40:FF:000003">
    <property type="entry name" value="Imidazoleglycerol-phosphate dehydratase HisB"/>
    <property type="match status" value="1"/>
</dbReference>
<keyword evidence="6" id="KW-0963">Cytoplasm</keyword>
<comment type="caution">
    <text evidence="8">The sequence shown here is derived from an EMBL/GenBank/DDBJ whole genome shotgun (WGS) entry which is preliminary data.</text>
</comment>
<comment type="catalytic activity">
    <reaction evidence="6 7">
        <text>D-erythro-1-(imidazol-4-yl)glycerol 3-phosphate = 3-(imidazol-4-yl)-2-oxopropyl phosphate + H2O</text>
        <dbReference type="Rhea" id="RHEA:11040"/>
        <dbReference type="ChEBI" id="CHEBI:15377"/>
        <dbReference type="ChEBI" id="CHEBI:57766"/>
        <dbReference type="ChEBI" id="CHEBI:58278"/>
        <dbReference type="EC" id="4.2.1.19"/>
    </reaction>
</comment>
<dbReference type="PANTHER" id="PTHR23133">
    <property type="entry name" value="IMIDAZOLEGLYCEROL-PHOSPHATE DEHYDRATASE HIS7"/>
    <property type="match status" value="1"/>
</dbReference>
<dbReference type="InterPro" id="IPR000807">
    <property type="entry name" value="ImidazoleglycerolP_deHydtase"/>
</dbReference>
<dbReference type="GO" id="GO:0000105">
    <property type="term" value="P:L-histidine biosynthetic process"/>
    <property type="evidence" value="ECO:0007669"/>
    <property type="project" value="UniProtKB-UniRule"/>
</dbReference>
<comment type="pathway">
    <text evidence="1 6 7">Amino-acid biosynthesis; L-histidine biosynthesis; L-histidine from 5-phospho-alpha-D-ribose 1-diphosphate: step 6/9.</text>
</comment>
<keyword evidence="3 6" id="KW-0028">Amino-acid biosynthesis</keyword>
<organism evidence="8 9">
    <name type="scientific">Marinicauda salina</name>
    <dbReference type="NCBI Taxonomy" id="2135793"/>
    <lineage>
        <taxon>Bacteria</taxon>
        <taxon>Pseudomonadati</taxon>
        <taxon>Pseudomonadota</taxon>
        <taxon>Alphaproteobacteria</taxon>
        <taxon>Maricaulales</taxon>
        <taxon>Maricaulaceae</taxon>
        <taxon>Marinicauda</taxon>
    </lineage>
</organism>
<accession>A0A2U2BVP2</accession>
<evidence type="ECO:0000256" key="6">
    <source>
        <dbReference type="HAMAP-Rule" id="MF_00076"/>
    </source>
</evidence>
<keyword evidence="9" id="KW-1185">Reference proteome</keyword>
<name>A0A2U2BVP2_9PROT</name>
<dbReference type="EMBL" id="QEXV01000002">
    <property type="protein sequence ID" value="PWE18034.1"/>
    <property type="molecule type" value="Genomic_DNA"/>
</dbReference>
<sequence length="229" mass="24713">MEAVLDRLGLSLARKGDRFVASVPDLVTARALAGWLGLNASRTALIRRSTKETDIAVRVDLDGEGARIATGVNFFDHMLEQIARHAGIALDVSCEGDVEVDAHHTIEDVCLALGAALKEALGDKRGLGRFGFALPMDETRAGVWIDLSGRPYCRFDGTIPGERVGDFPVEMAPHAFRSLSESLQVAIHVEVDGENAHHMIESCFKAFGRALRQAVRVEGDALPTTKGVL</sequence>
<dbReference type="PROSITE" id="PS00955">
    <property type="entry name" value="IGP_DEHYDRATASE_2"/>
    <property type="match status" value="1"/>
</dbReference>
<protein>
    <recommendedName>
        <fullName evidence="2 6">Imidazoleglycerol-phosphate dehydratase</fullName>
        <shortName evidence="6">IGPD</shortName>
        <ecNumber evidence="6 7">4.2.1.19</ecNumber>
    </recommendedName>
</protein>
<dbReference type="FunFam" id="3.30.230.40:FF:000001">
    <property type="entry name" value="Imidazoleglycerol-phosphate dehydratase HisB"/>
    <property type="match status" value="1"/>
</dbReference>
<comment type="similarity">
    <text evidence="6 7">Belongs to the imidazoleglycerol-phosphate dehydratase family.</text>
</comment>
<keyword evidence="5 6" id="KW-0456">Lyase</keyword>
<evidence type="ECO:0000256" key="4">
    <source>
        <dbReference type="ARBA" id="ARBA00023102"/>
    </source>
</evidence>
<dbReference type="EC" id="4.2.1.19" evidence="6 7"/>
<evidence type="ECO:0000313" key="9">
    <source>
        <dbReference type="Proteomes" id="UP000245168"/>
    </source>
</evidence>
<dbReference type="InterPro" id="IPR020565">
    <property type="entry name" value="ImidazoleglycerP_deHydtase_CS"/>
</dbReference>
<dbReference type="AlphaFoldDB" id="A0A2U2BVP2"/>
<dbReference type="Gene3D" id="3.30.230.40">
    <property type="entry name" value="Imidazole glycerol phosphate dehydratase, domain 1"/>
    <property type="match status" value="2"/>
</dbReference>
<proteinExistence type="inferred from homology"/>
<evidence type="ECO:0000256" key="5">
    <source>
        <dbReference type="ARBA" id="ARBA00023239"/>
    </source>
</evidence>
<reference evidence="9" key="1">
    <citation type="submission" date="2018-05" db="EMBL/GenBank/DDBJ databases">
        <authorList>
            <person name="Liu B.-T."/>
        </authorList>
    </citation>
    <scope>NUCLEOTIDE SEQUENCE [LARGE SCALE GENOMIC DNA]</scope>
    <source>
        <strain evidence="9">WD6-1</strain>
    </source>
</reference>
<dbReference type="HAMAP" id="MF_00076">
    <property type="entry name" value="HisB"/>
    <property type="match status" value="1"/>
</dbReference>
<comment type="subcellular location">
    <subcellularLocation>
        <location evidence="6 7">Cytoplasm</location>
    </subcellularLocation>
</comment>
<dbReference type="CDD" id="cd07914">
    <property type="entry name" value="IGPD"/>
    <property type="match status" value="1"/>
</dbReference>
<dbReference type="PROSITE" id="PS00954">
    <property type="entry name" value="IGP_DEHYDRATASE_1"/>
    <property type="match status" value="1"/>
</dbReference>
<evidence type="ECO:0000256" key="1">
    <source>
        <dbReference type="ARBA" id="ARBA00005047"/>
    </source>
</evidence>
<dbReference type="NCBIfam" id="NF002114">
    <property type="entry name" value="PRK00951.2-4"/>
    <property type="match status" value="1"/>
</dbReference>
<dbReference type="PANTHER" id="PTHR23133:SF2">
    <property type="entry name" value="IMIDAZOLEGLYCEROL-PHOSPHATE DEHYDRATASE"/>
    <property type="match status" value="1"/>
</dbReference>
<gene>
    <name evidence="6" type="primary">hisB</name>
    <name evidence="8" type="ORF">DDZ18_04995</name>
</gene>
<dbReference type="NCBIfam" id="NF002111">
    <property type="entry name" value="PRK00951.2-1"/>
    <property type="match status" value="1"/>
</dbReference>
<dbReference type="Proteomes" id="UP000245168">
    <property type="component" value="Unassembled WGS sequence"/>
</dbReference>
<dbReference type="SUPFAM" id="SSF54211">
    <property type="entry name" value="Ribosomal protein S5 domain 2-like"/>
    <property type="match status" value="2"/>
</dbReference>
<dbReference type="OrthoDB" id="9813612at2"/>
<evidence type="ECO:0000313" key="8">
    <source>
        <dbReference type="EMBL" id="PWE18034.1"/>
    </source>
</evidence>